<dbReference type="InterPro" id="IPR019594">
    <property type="entry name" value="Glu/Gly-bd"/>
</dbReference>
<dbReference type="Pfam" id="PF01094">
    <property type="entry name" value="ANF_receptor"/>
    <property type="match status" value="1"/>
</dbReference>
<dbReference type="SUPFAM" id="SSF81324">
    <property type="entry name" value="Voltage-gated potassium channels"/>
    <property type="match status" value="1"/>
</dbReference>
<evidence type="ECO:0000256" key="7">
    <source>
        <dbReference type="ARBA" id="ARBA00023065"/>
    </source>
</evidence>
<evidence type="ECO:0000256" key="4">
    <source>
        <dbReference type="ARBA" id="ARBA00022692"/>
    </source>
</evidence>
<evidence type="ECO:0000256" key="3">
    <source>
        <dbReference type="ARBA" id="ARBA00022475"/>
    </source>
</evidence>
<evidence type="ECO:0000256" key="11">
    <source>
        <dbReference type="ARBA" id="ARBA00023257"/>
    </source>
</evidence>
<feature type="domain" description="Ionotropic glutamate receptor C-terminal" evidence="16">
    <location>
        <begin position="448"/>
        <end position="817"/>
    </location>
</feature>
<evidence type="ECO:0000256" key="9">
    <source>
        <dbReference type="ARBA" id="ARBA00023170"/>
    </source>
</evidence>
<dbReference type="InterPro" id="IPR028082">
    <property type="entry name" value="Peripla_BP_I"/>
</dbReference>
<dbReference type="Pfam" id="PF10613">
    <property type="entry name" value="Lig_chan-Glu_bd"/>
    <property type="match status" value="1"/>
</dbReference>
<dbReference type="SMART" id="SM00918">
    <property type="entry name" value="Lig_chan-Glu_bd"/>
    <property type="match status" value="1"/>
</dbReference>
<keyword evidence="8 15" id="KW-0472">Membrane</keyword>
<dbReference type="Gene3D" id="1.10.287.70">
    <property type="match status" value="1"/>
</dbReference>
<dbReference type="PANTHER" id="PTHR18966">
    <property type="entry name" value="IONOTROPIC GLUTAMATE RECEPTOR"/>
    <property type="match status" value="1"/>
</dbReference>
<evidence type="ECO:0000313" key="19">
    <source>
        <dbReference type="RefSeq" id="XP_002737751.1"/>
    </source>
</evidence>
<keyword evidence="3" id="KW-1003">Cell membrane</keyword>
<dbReference type="InterPro" id="IPR001508">
    <property type="entry name" value="Iono_Glu_rcpt_met"/>
</dbReference>
<keyword evidence="10" id="KW-0325">Glycoprotein</keyword>
<feature type="domain" description="Ionotropic glutamate receptor L-glutamate and glycine-binding" evidence="17">
    <location>
        <begin position="458"/>
        <end position="524"/>
    </location>
</feature>
<evidence type="ECO:0000259" key="17">
    <source>
        <dbReference type="SMART" id="SM00918"/>
    </source>
</evidence>
<dbReference type="SMART" id="SM00079">
    <property type="entry name" value="PBPe"/>
    <property type="match status" value="1"/>
</dbReference>
<keyword evidence="12" id="KW-1071">Ligand-gated ion channel</keyword>
<dbReference type="Gene3D" id="3.40.190.10">
    <property type="entry name" value="Periplasmic binding protein-like II"/>
    <property type="match status" value="1"/>
</dbReference>
<evidence type="ECO:0000256" key="15">
    <source>
        <dbReference type="SAM" id="Phobius"/>
    </source>
</evidence>
<feature type="transmembrane region" description="Helical" evidence="15">
    <location>
        <begin position="842"/>
        <end position="866"/>
    </location>
</feature>
<keyword evidence="7" id="KW-0406">Ion transport</keyword>
<protein>
    <submittedName>
        <fullName evidence="19">Glutamate receptor 2-like</fullName>
    </submittedName>
</protein>
<keyword evidence="18" id="KW-1185">Reference proteome</keyword>
<keyword evidence="11" id="KW-0628">Postsynaptic cell membrane</keyword>
<evidence type="ECO:0000256" key="1">
    <source>
        <dbReference type="ARBA" id="ARBA00004651"/>
    </source>
</evidence>
<evidence type="ECO:0000256" key="10">
    <source>
        <dbReference type="ARBA" id="ARBA00023180"/>
    </source>
</evidence>
<evidence type="ECO:0000259" key="16">
    <source>
        <dbReference type="SMART" id="SM00079"/>
    </source>
</evidence>
<organism evidence="18 19">
    <name type="scientific">Saccoglossus kowalevskii</name>
    <name type="common">Acorn worm</name>
    <dbReference type="NCBI Taxonomy" id="10224"/>
    <lineage>
        <taxon>Eukaryota</taxon>
        <taxon>Metazoa</taxon>
        <taxon>Hemichordata</taxon>
        <taxon>Enteropneusta</taxon>
        <taxon>Harrimaniidae</taxon>
        <taxon>Saccoglossus</taxon>
    </lineage>
</organism>
<proteinExistence type="predicted"/>
<evidence type="ECO:0000256" key="12">
    <source>
        <dbReference type="ARBA" id="ARBA00023286"/>
    </source>
</evidence>
<keyword evidence="13" id="KW-0407">Ion channel</keyword>
<dbReference type="Gene3D" id="3.40.50.2300">
    <property type="match status" value="2"/>
</dbReference>
<evidence type="ECO:0000256" key="2">
    <source>
        <dbReference type="ARBA" id="ARBA00022448"/>
    </source>
</evidence>
<evidence type="ECO:0000256" key="14">
    <source>
        <dbReference type="ARBA" id="ARBA00034100"/>
    </source>
</evidence>
<keyword evidence="9" id="KW-0675">Receptor</keyword>
<evidence type="ECO:0000256" key="13">
    <source>
        <dbReference type="ARBA" id="ARBA00023303"/>
    </source>
</evidence>
<evidence type="ECO:0000313" key="18">
    <source>
        <dbReference type="Proteomes" id="UP000694865"/>
    </source>
</evidence>
<gene>
    <name evidence="19" type="primary">LOC100372037</name>
</gene>
<dbReference type="InterPro" id="IPR015683">
    <property type="entry name" value="Ionotropic_Glu_rcpt"/>
</dbReference>
<evidence type="ECO:0000256" key="6">
    <source>
        <dbReference type="ARBA" id="ARBA00023018"/>
    </source>
</evidence>
<feature type="transmembrane region" description="Helical" evidence="15">
    <location>
        <begin position="627"/>
        <end position="645"/>
    </location>
</feature>
<keyword evidence="5 15" id="KW-1133">Transmembrane helix</keyword>
<accession>A0ABM0GUQ1</accession>
<dbReference type="Pfam" id="PF00060">
    <property type="entry name" value="Lig_chan"/>
    <property type="match status" value="1"/>
</dbReference>
<dbReference type="InterPro" id="IPR001828">
    <property type="entry name" value="ANF_lig-bd_rcpt"/>
</dbReference>
<keyword evidence="2" id="KW-0813">Transport</keyword>
<sequence length="912" mass="101767">MESNPPSISVHAIAGKRGIFSKGRDGTRDLAEAAFHLAIEKINNDPTILPNTNLTALVRNSEYLVYPFGNIQHACNLISRGVVAIVGPTTSSDVKAVYPIAEGLHIPQFAPFATDPTLSQNPNTYGYLFKMSAPDSWQSRALIDIIAHFRWSRMAILTSLTDYGINGLQEFQRIAILKNWVISHVGRFLPTQNASSVDAREQLLTIRSKGVRLVILNCLAIHARYVLRQAGELGMTQSGWAWVVTDGVTALEGLYEDCLEIPPHLIGVIGTRPTVGEGMLFTNFLEAWNTDPTSSGSRGFEVNHHCTDQFNPPYFLKQMASVLRTYDSVIAIGHALHNYLTDGHNLSIPAYPARTCSKRDIEKWRDGEKLKQYIRKVQCNGTMNYVNFTDFNAPDVAHYDIVNLRNRGFEKVGGWYGEGDMEISTRVFFPGNTRTVPTDSNLDLSNYTLKITTILDEPFVMMSDDPTKKGNDRYKGFCKDLLDKLQSSLDFKYEMTLVPDGQYGAKDEDSDRVRWNGMVGQLIQGKADVAVAPFTISYERQQYIAFTKPYLDLGLTILMKVKEPERSLFAFLDPFSYDLWMAILLAMLFAGMCVSVCSYLSPYGYYGAYVQRPDSSDTSTYDARNSMNLYNALWFSFASWMQQGADFNPRSISGRIVGGFWWMAVIIITANYTANLAAFLTVARMSTGISSVDDLAKQSSIPYGTVHNSQPESYFEQAGVEPYKKISNSMINVDNTTEGIKKVKEGNYAFIWDSAILEYAANKEPCDVQTVGRLFGKMGYGLGLPLHSQLTDIFSLEILKLRQSGYIEQLSNNYFTGICDKDKKTSTEKAGSQMSINNMAGVFYFMFAGFGFGFIIMLVEWCWASYKETTSVKIEPAKKGGVMSPELSSIYMDNLSVTLNSMPCGCLIGGKL</sequence>
<name>A0ABM0GUQ1_SACKO</name>
<feature type="transmembrane region" description="Helical" evidence="15">
    <location>
        <begin position="660"/>
        <end position="682"/>
    </location>
</feature>
<dbReference type="Proteomes" id="UP000694865">
    <property type="component" value="Unplaced"/>
</dbReference>
<reference evidence="19" key="1">
    <citation type="submission" date="2025-08" db="UniProtKB">
        <authorList>
            <consortium name="RefSeq"/>
        </authorList>
    </citation>
    <scope>IDENTIFICATION</scope>
    <source>
        <tissue evidence="19">Testes</tissue>
    </source>
</reference>
<dbReference type="GeneID" id="100372037"/>
<dbReference type="SUPFAM" id="SSF53850">
    <property type="entry name" value="Periplasmic binding protein-like II"/>
    <property type="match status" value="1"/>
</dbReference>
<comment type="subcellular location">
    <subcellularLocation>
        <location evidence="1">Cell membrane</location>
        <topology evidence="1">Multi-pass membrane protein</topology>
    </subcellularLocation>
    <subcellularLocation>
        <location evidence="14">Postsynaptic cell membrane</location>
    </subcellularLocation>
</comment>
<dbReference type="SUPFAM" id="SSF53822">
    <property type="entry name" value="Periplasmic binding protein-like I"/>
    <property type="match status" value="1"/>
</dbReference>
<dbReference type="RefSeq" id="XP_002737751.1">
    <property type="nucleotide sequence ID" value="XM_002737705.1"/>
</dbReference>
<dbReference type="PRINTS" id="PR00177">
    <property type="entry name" value="NMDARECEPTOR"/>
</dbReference>
<evidence type="ECO:0000256" key="5">
    <source>
        <dbReference type="ARBA" id="ARBA00022989"/>
    </source>
</evidence>
<feature type="transmembrane region" description="Helical" evidence="15">
    <location>
        <begin position="579"/>
        <end position="606"/>
    </location>
</feature>
<dbReference type="InterPro" id="IPR001320">
    <property type="entry name" value="Iontro_rcpt_C"/>
</dbReference>
<keyword evidence="4 15" id="KW-0812">Transmembrane</keyword>
<evidence type="ECO:0000256" key="8">
    <source>
        <dbReference type="ARBA" id="ARBA00023136"/>
    </source>
</evidence>
<keyword evidence="6" id="KW-0770">Synapse</keyword>